<dbReference type="AlphaFoldDB" id="A0A0F9RH50"/>
<evidence type="ECO:0008006" key="2">
    <source>
        <dbReference type="Google" id="ProtNLM"/>
    </source>
</evidence>
<name>A0A0F9RH50_9ZZZZ</name>
<accession>A0A0F9RH50</accession>
<protein>
    <recommendedName>
        <fullName evidence="2">DksA C4-type domain-containing protein</fullName>
    </recommendedName>
</protein>
<comment type="caution">
    <text evidence="1">The sequence shown here is derived from an EMBL/GenBank/DDBJ whole genome shotgun (WGS) entry which is preliminary data.</text>
</comment>
<gene>
    <name evidence="1" type="ORF">LCGC14_0578600</name>
</gene>
<evidence type="ECO:0000313" key="1">
    <source>
        <dbReference type="EMBL" id="KKN55790.1"/>
    </source>
</evidence>
<sequence>MKRKKIIRIKNPNLQKVRYNLRSLIAKAVEVKNSRLREAFSSLYKLGLREEAHEVNKEVQKNSSDLRRSICMCEVCGTAKEDLLYIPKYKSWFCVACAKMNRVSIP</sequence>
<reference evidence="1" key="1">
    <citation type="journal article" date="2015" name="Nature">
        <title>Complex archaea that bridge the gap between prokaryotes and eukaryotes.</title>
        <authorList>
            <person name="Spang A."/>
            <person name="Saw J.H."/>
            <person name="Jorgensen S.L."/>
            <person name="Zaremba-Niedzwiedzka K."/>
            <person name="Martijn J."/>
            <person name="Lind A.E."/>
            <person name="van Eijk R."/>
            <person name="Schleper C."/>
            <person name="Guy L."/>
            <person name="Ettema T.J."/>
        </authorList>
    </citation>
    <scope>NUCLEOTIDE SEQUENCE</scope>
</reference>
<proteinExistence type="predicted"/>
<organism evidence="1">
    <name type="scientific">marine sediment metagenome</name>
    <dbReference type="NCBI Taxonomy" id="412755"/>
    <lineage>
        <taxon>unclassified sequences</taxon>
        <taxon>metagenomes</taxon>
        <taxon>ecological metagenomes</taxon>
    </lineage>
</organism>
<dbReference type="EMBL" id="LAZR01000871">
    <property type="protein sequence ID" value="KKN55790.1"/>
    <property type="molecule type" value="Genomic_DNA"/>
</dbReference>